<dbReference type="WBParaSite" id="L893_g28596.t1">
    <property type="protein sequence ID" value="L893_g28596.t1"/>
    <property type="gene ID" value="L893_g28596"/>
</dbReference>
<dbReference type="GO" id="GO:0005874">
    <property type="term" value="C:microtubule"/>
    <property type="evidence" value="ECO:0007669"/>
    <property type="project" value="UniProtKB-KW"/>
</dbReference>
<dbReference type="PROSITE" id="PS50067">
    <property type="entry name" value="KINESIN_MOTOR_2"/>
    <property type="match status" value="1"/>
</dbReference>
<protein>
    <recommendedName>
        <fullName evidence="6">Kinesin-like protein</fullName>
    </recommendedName>
</protein>
<feature type="coiled-coil region" evidence="7">
    <location>
        <begin position="31"/>
        <end position="58"/>
    </location>
</feature>
<evidence type="ECO:0000313" key="10">
    <source>
        <dbReference type="WBParaSite" id="L893_g28596.t1"/>
    </source>
</evidence>
<keyword evidence="3 5" id="KW-0067">ATP-binding</keyword>
<evidence type="ECO:0000256" key="7">
    <source>
        <dbReference type="SAM" id="Coils"/>
    </source>
</evidence>
<dbReference type="AlphaFoldDB" id="A0A1I7ZQR1"/>
<evidence type="ECO:0000256" key="4">
    <source>
        <dbReference type="ARBA" id="ARBA00023212"/>
    </source>
</evidence>
<dbReference type="GO" id="GO:0003777">
    <property type="term" value="F:microtubule motor activity"/>
    <property type="evidence" value="ECO:0007669"/>
    <property type="project" value="InterPro"/>
</dbReference>
<dbReference type="SMART" id="SM00129">
    <property type="entry name" value="KISc"/>
    <property type="match status" value="1"/>
</dbReference>
<keyword evidence="6" id="KW-0493">Microtubule</keyword>
<evidence type="ECO:0000256" key="5">
    <source>
        <dbReference type="PROSITE-ProRule" id="PRU00283"/>
    </source>
</evidence>
<proteinExistence type="inferred from homology"/>
<evidence type="ECO:0000256" key="6">
    <source>
        <dbReference type="RuleBase" id="RU000394"/>
    </source>
</evidence>
<dbReference type="Pfam" id="PF00225">
    <property type="entry name" value="Kinesin"/>
    <property type="match status" value="1"/>
</dbReference>
<dbReference type="GO" id="GO:0008017">
    <property type="term" value="F:microtubule binding"/>
    <property type="evidence" value="ECO:0007669"/>
    <property type="project" value="InterPro"/>
</dbReference>
<dbReference type="SUPFAM" id="SSF52540">
    <property type="entry name" value="P-loop containing nucleoside triphosphate hydrolases"/>
    <property type="match status" value="1"/>
</dbReference>
<comment type="subcellular location">
    <subcellularLocation>
        <location evidence="1">Cytoplasm</location>
        <location evidence="1">Cytoskeleton</location>
    </subcellularLocation>
</comment>
<keyword evidence="5 6" id="KW-0505">Motor protein</keyword>
<keyword evidence="2 5" id="KW-0547">Nucleotide-binding</keyword>
<comment type="similarity">
    <text evidence="5 6">Belongs to the TRAFAC class myosin-kinesin ATPase superfamily. Kinesin family.</text>
</comment>
<keyword evidence="7" id="KW-0175">Coiled coil</keyword>
<evidence type="ECO:0000256" key="2">
    <source>
        <dbReference type="ARBA" id="ARBA00022741"/>
    </source>
</evidence>
<accession>A0A1I7ZQR1</accession>
<dbReference type="GO" id="GO:0005524">
    <property type="term" value="F:ATP binding"/>
    <property type="evidence" value="ECO:0007669"/>
    <property type="project" value="UniProtKB-UniRule"/>
</dbReference>
<feature type="domain" description="Kinesin motor" evidence="8">
    <location>
        <begin position="223"/>
        <end position="540"/>
    </location>
</feature>
<dbReference type="InterPro" id="IPR019821">
    <property type="entry name" value="Kinesin_motor_CS"/>
</dbReference>
<dbReference type="PANTHER" id="PTHR47972">
    <property type="entry name" value="KINESIN-LIKE PROTEIN KLP-3"/>
    <property type="match status" value="1"/>
</dbReference>
<sequence>MLLDNFAKCTCGCEIAQRNAELKEEILETHLAVKNQLIRNLEVVIDEQEAKIEEMKNYIEGTTTVYPLGKKKILKGISLLSLDFGSLSEENLSLKEALRRAESRLRAMELNQSIVANVPITIDQSAQAELDAPVSENNNVPGKYDRNGLVALKTTVDSLKEAKNDMKLFGSLIRDELMDSVDSMRQLVNQHLNGYVSDLLNRYRREMELRKRLHNTLVELNGNIRVFCRVRPEIGAEERNNTVIHMDPLDQGLLSATTPSSTRQFRCDRVFSALSTQEEVYDEVKPVIISCLDGYNVCIFAYGQTGSGKTYTMEGPASNPGINQRSITDLFTSLRQREAEVDYRITVSMIEIYNEKIRDLLNLSKDKLAIRICENGSLDIPGLTAIAVDSIQDVTSLLNKGRNNRTTSATDANEKSSRSHAIVRVKITMVNKLTKAITTGRLNLVDLAGSERVSQSGATGHVLKEAQYINKSLSELGNVVTALRNRERHIPFRNCQLTRLLEDCLVGDSKTLMFVQLSPNANQISESISSLNFAEKISKVQTKTVASPTAESVARTLPLAKNNGRPSNFIRFNSVRQAKTKPARQSS</sequence>
<evidence type="ECO:0000313" key="9">
    <source>
        <dbReference type="Proteomes" id="UP000095287"/>
    </source>
</evidence>
<dbReference type="Gene3D" id="3.40.850.10">
    <property type="entry name" value="Kinesin motor domain"/>
    <property type="match status" value="1"/>
</dbReference>
<dbReference type="InterPro" id="IPR027417">
    <property type="entry name" value="P-loop_NTPase"/>
</dbReference>
<feature type="binding site" evidence="5">
    <location>
        <begin position="303"/>
        <end position="310"/>
    </location>
    <ligand>
        <name>ATP</name>
        <dbReference type="ChEBI" id="CHEBI:30616"/>
    </ligand>
</feature>
<name>A0A1I7ZQR1_9BILA</name>
<organism evidence="9 10">
    <name type="scientific">Steinernema glaseri</name>
    <dbReference type="NCBI Taxonomy" id="37863"/>
    <lineage>
        <taxon>Eukaryota</taxon>
        <taxon>Metazoa</taxon>
        <taxon>Ecdysozoa</taxon>
        <taxon>Nematoda</taxon>
        <taxon>Chromadorea</taxon>
        <taxon>Rhabditida</taxon>
        <taxon>Tylenchina</taxon>
        <taxon>Panagrolaimomorpha</taxon>
        <taxon>Strongyloidoidea</taxon>
        <taxon>Steinernematidae</taxon>
        <taxon>Steinernema</taxon>
    </lineage>
</organism>
<keyword evidence="4" id="KW-0963">Cytoplasm</keyword>
<dbReference type="PRINTS" id="PR00380">
    <property type="entry name" value="KINESINHEAVY"/>
</dbReference>
<evidence type="ECO:0000256" key="3">
    <source>
        <dbReference type="ARBA" id="ARBA00022840"/>
    </source>
</evidence>
<dbReference type="PROSITE" id="PS00411">
    <property type="entry name" value="KINESIN_MOTOR_1"/>
    <property type="match status" value="1"/>
</dbReference>
<keyword evidence="4" id="KW-0206">Cytoskeleton</keyword>
<dbReference type="InterPro" id="IPR027640">
    <property type="entry name" value="Kinesin-like_fam"/>
</dbReference>
<dbReference type="InterPro" id="IPR036961">
    <property type="entry name" value="Kinesin_motor_dom_sf"/>
</dbReference>
<keyword evidence="9" id="KW-1185">Reference proteome</keyword>
<evidence type="ECO:0000256" key="1">
    <source>
        <dbReference type="ARBA" id="ARBA00004245"/>
    </source>
</evidence>
<dbReference type="Proteomes" id="UP000095287">
    <property type="component" value="Unplaced"/>
</dbReference>
<dbReference type="InterPro" id="IPR001752">
    <property type="entry name" value="Kinesin_motor_dom"/>
</dbReference>
<dbReference type="GO" id="GO:0007018">
    <property type="term" value="P:microtubule-based movement"/>
    <property type="evidence" value="ECO:0007669"/>
    <property type="project" value="InterPro"/>
</dbReference>
<dbReference type="PANTHER" id="PTHR47972:SF28">
    <property type="entry name" value="KINESIN-LIKE PROTEIN KLP-3"/>
    <property type="match status" value="1"/>
</dbReference>
<evidence type="ECO:0000259" key="8">
    <source>
        <dbReference type="PROSITE" id="PS50067"/>
    </source>
</evidence>
<reference evidence="10" key="1">
    <citation type="submission" date="2016-11" db="UniProtKB">
        <authorList>
            <consortium name="WormBaseParasite"/>
        </authorList>
    </citation>
    <scope>IDENTIFICATION</scope>
</reference>